<protein>
    <recommendedName>
        <fullName evidence="5">DUF3887 domain-containing protein</fullName>
    </recommendedName>
</protein>
<comment type="caution">
    <text evidence="3">The sequence shown here is derived from an EMBL/GenBank/DDBJ whole genome shotgun (WGS) entry which is preliminary data.</text>
</comment>
<sequence length="188" mass="19495">MKTPISMAVLAATLIALPAAAQTTGQTAGQGAGQSASPRPGAAATLPNSFGDQAAAQRPALSPGRTPIQPGERPAAAPTQARTEAPGALAPDIARSQQALRAVIASLQAGDVDYSMFTTDLAAKIREKSGDIVGLVQQFGAVKTMTHRGQQDGADMFRVEFEKQSTDWVIGFDDDNQIAALLFRPAQP</sequence>
<evidence type="ECO:0000313" key="3">
    <source>
        <dbReference type="EMBL" id="MET4683864.1"/>
    </source>
</evidence>
<reference evidence="3 4" key="1">
    <citation type="submission" date="2024-06" db="EMBL/GenBank/DDBJ databases">
        <title>Sorghum-associated microbial communities from plants grown in Nebraska, USA.</title>
        <authorList>
            <person name="Schachtman D."/>
        </authorList>
    </citation>
    <scope>NUCLEOTIDE SEQUENCE [LARGE SCALE GENOMIC DNA]</scope>
    <source>
        <strain evidence="3 4">2814</strain>
    </source>
</reference>
<feature type="chain" id="PRO_5045689460" description="DUF3887 domain-containing protein" evidence="2">
    <location>
        <begin position="22"/>
        <end position="188"/>
    </location>
</feature>
<name>A0ABV2RBB4_9CAUL</name>
<keyword evidence="4" id="KW-1185">Reference proteome</keyword>
<keyword evidence="2" id="KW-0732">Signal</keyword>
<evidence type="ECO:0000256" key="1">
    <source>
        <dbReference type="SAM" id="MobiDB-lite"/>
    </source>
</evidence>
<organism evidence="3 4">
    <name type="scientific">Brevundimonas faecalis</name>
    <dbReference type="NCBI Taxonomy" id="947378"/>
    <lineage>
        <taxon>Bacteria</taxon>
        <taxon>Pseudomonadati</taxon>
        <taxon>Pseudomonadota</taxon>
        <taxon>Alphaproteobacteria</taxon>
        <taxon>Caulobacterales</taxon>
        <taxon>Caulobacteraceae</taxon>
        <taxon>Brevundimonas</taxon>
    </lineage>
</organism>
<dbReference type="Proteomes" id="UP001549313">
    <property type="component" value="Unassembled WGS sequence"/>
</dbReference>
<evidence type="ECO:0008006" key="5">
    <source>
        <dbReference type="Google" id="ProtNLM"/>
    </source>
</evidence>
<accession>A0ABV2RBB4</accession>
<dbReference type="RefSeq" id="WP_354088815.1">
    <property type="nucleotide sequence ID" value="NZ_JBEPTF010000002.1"/>
</dbReference>
<proteinExistence type="predicted"/>
<evidence type="ECO:0000313" key="4">
    <source>
        <dbReference type="Proteomes" id="UP001549313"/>
    </source>
</evidence>
<feature type="region of interest" description="Disordered" evidence="1">
    <location>
        <begin position="26"/>
        <end position="86"/>
    </location>
</feature>
<feature type="compositionally biased region" description="Low complexity" evidence="1">
    <location>
        <begin position="26"/>
        <end position="37"/>
    </location>
</feature>
<evidence type="ECO:0000256" key="2">
    <source>
        <dbReference type="SAM" id="SignalP"/>
    </source>
</evidence>
<dbReference type="EMBL" id="JBEPTF010000002">
    <property type="protein sequence ID" value="MET4683864.1"/>
    <property type="molecule type" value="Genomic_DNA"/>
</dbReference>
<gene>
    <name evidence="3" type="ORF">ABIE19_001794</name>
</gene>
<feature type="signal peptide" evidence="2">
    <location>
        <begin position="1"/>
        <end position="21"/>
    </location>
</feature>